<dbReference type="AlphaFoldDB" id="A0A9D1W4U1"/>
<feature type="transmembrane region" description="Helical" evidence="8">
    <location>
        <begin position="229"/>
        <end position="251"/>
    </location>
</feature>
<feature type="transmembrane region" description="Helical" evidence="8">
    <location>
        <begin position="167"/>
        <end position="192"/>
    </location>
</feature>
<protein>
    <submittedName>
        <fullName evidence="9">AEC family transporter</fullName>
    </submittedName>
</protein>
<evidence type="ECO:0000256" key="1">
    <source>
        <dbReference type="ARBA" id="ARBA00004651"/>
    </source>
</evidence>
<comment type="similarity">
    <text evidence="2">Belongs to the auxin efflux carrier (TC 2.A.69) family.</text>
</comment>
<evidence type="ECO:0000256" key="8">
    <source>
        <dbReference type="SAM" id="Phobius"/>
    </source>
</evidence>
<evidence type="ECO:0000256" key="6">
    <source>
        <dbReference type="ARBA" id="ARBA00022989"/>
    </source>
</evidence>
<reference evidence="9" key="1">
    <citation type="journal article" date="2021" name="PeerJ">
        <title>Extensive microbial diversity within the chicken gut microbiome revealed by metagenomics and culture.</title>
        <authorList>
            <person name="Gilroy R."/>
            <person name="Ravi A."/>
            <person name="Getino M."/>
            <person name="Pursley I."/>
            <person name="Horton D.L."/>
            <person name="Alikhan N.F."/>
            <person name="Baker D."/>
            <person name="Gharbi K."/>
            <person name="Hall N."/>
            <person name="Watson M."/>
            <person name="Adriaenssens E.M."/>
            <person name="Foster-Nyarko E."/>
            <person name="Jarju S."/>
            <person name="Secka A."/>
            <person name="Antonio M."/>
            <person name="Oren A."/>
            <person name="Chaudhuri R.R."/>
            <person name="La Ragione R."/>
            <person name="Hildebrand F."/>
            <person name="Pallen M.J."/>
        </authorList>
    </citation>
    <scope>NUCLEOTIDE SEQUENCE</scope>
    <source>
        <strain evidence="9">ChiGjej4B4-12881</strain>
    </source>
</reference>
<dbReference type="InterPro" id="IPR038770">
    <property type="entry name" value="Na+/solute_symporter_sf"/>
</dbReference>
<feature type="transmembrane region" description="Helical" evidence="8">
    <location>
        <begin position="204"/>
        <end position="222"/>
    </location>
</feature>
<feature type="transmembrane region" description="Helical" evidence="8">
    <location>
        <begin position="6"/>
        <end position="28"/>
    </location>
</feature>
<dbReference type="Gene3D" id="1.20.1530.20">
    <property type="match status" value="1"/>
</dbReference>
<gene>
    <name evidence="9" type="ORF">IAA28_05890</name>
</gene>
<evidence type="ECO:0000313" key="9">
    <source>
        <dbReference type="EMBL" id="HIX52317.1"/>
    </source>
</evidence>
<evidence type="ECO:0000313" key="10">
    <source>
        <dbReference type="Proteomes" id="UP000886780"/>
    </source>
</evidence>
<feature type="transmembrane region" description="Helical" evidence="8">
    <location>
        <begin position="290"/>
        <end position="313"/>
    </location>
</feature>
<keyword evidence="4" id="KW-1003">Cell membrane</keyword>
<reference evidence="9" key="2">
    <citation type="submission" date="2021-04" db="EMBL/GenBank/DDBJ databases">
        <authorList>
            <person name="Gilroy R."/>
        </authorList>
    </citation>
    <scope>NUCLEOTIDE SEQUENCE</scope>
    <source>
        <strain evidence="9">ChiGjej4B4-12881</strain>
    </source>
</reference>
<feature type="transmembrane region" description="Helical" evidence="8">
    <location>
        <begin position="132"/>
        <end position="155"/>
    </location>
</feature>
<dbReference type="Proteomes" id="UP000886780">
    <property type="component" value="Unassembled WGS sequence"/>
</dbReference>
<feature type="transmembrane region" description="Helical" evidence="8">
    <location>
        <begin position="40"/>
        <end position="58"/>
    </location>
</feature>
<evidence type="ECO:0000256" key="2">
    <source>
        <dbReference type="ARBA" id="ARBA00010145"/>
    </source>
</evidence>
<dbReference type="Pfam" id="PF03547">
    <property type="entry name" value="Mem_trans"/>
    <property type="match status" value="1"/>
</dbReference>
<feature type="transmembrane region" description="Helical" evidence="8">
    <location>
        <begin position="70"/>
        <end position="92"/>
    </location>
</feature>
<keyword evidence="3" id="KW-0813">Transport</keyword>
<sequence>MAGMEMTMVITEKIMEMVFLLLVGAVVYKTGIIDAAANKKVSNFLLMVISPALIISSYQMEYDVRLLQELLMTFALSAVSFAATILFCKIVLHSKAGVDSPVEKMAVIYSNCGFIGIPLINGILGAEGVFCMTAYTTVFNVLVWTHGVILMSGGGEKVRMRDMWKNLVTPAMIAVVIGITLFLTGVQLPAVIGNPISSVGDMNTPIAMIVAGINLAQGNLLASLRKVRVYYVSFLKLIVAPVITVLLLFFLSSDFNVSMTIFVASACPAGAMGTMFALRYNRDSNYASELFAVSTILSMVTIPLMAAAAIPLLG</sequence>
<accession>A0A9D1W4U1</accession>
<evidence type="ECO:0000256" key="7">
    <source>
        <dbReference type="ARBA" id="ARBA00023136"/>
    </source>
</evidence>
<keyword evidence="7 8" id="KW-0472">Membrane</keyword>
<dbReference type="EMBL" id="DXEU01000103">
    <property type="protein sequence ID" value="HIX52317.1"/>
    <property type="molecule type" value="Genomic_DNA"/>
</dbReference>
<evidence type="ECO:0000256" key="4">
    <source>
        <dbReference type="ARBA" id="ARBA00022475"/>
    </source>
</evidence>
<keyword evidence="6 8" id="KW-1133">Transmembrane helix</keyword>
<evidence type="ECO:0000256" key="3">
    <source>
        <dbReference type="ARBA" id="ARBA00022448"/>
    </source>
</evidence>
<name>A0A9D1W4U1_9FIRM</name>
<dbReference type="PANTHER" id="PTHR36838:SF1">
    <property type="entry name" value="SLR1864 PROTEIN"/>
    <property type="match status" value="1"/>
</dbReference>
<evidence type="ECO:0000256" key="5">
    <source>
        <dbReference type="ARBA" id="ARBA00022692"/>
    </source>
</evidence>
<organism evidence="9 10">
    <name type="scientific">Candidatus Lachnoclostridium stercoripullorum</name>
    <dbReference type="NCBI Taxonomy" id="2838635"/>
    <lineage>
        <taxon>Bacteria</taxon>
        <taxon>Bacillati</taxon>
        <taxon>Bacillota</taxon>
        <taxon>Clostridia</taxon>
        <taxon>Lachnospirales</taxon>
        <taxon>Lachnospiraceae</taxon>
    </lineage>
</organism>
<comment type="caution">
    <text evidence="9">The sequence shown here is derived from an EMBL/GenBank/DDBJ whole genome shotgun (WGS) entry which is preliminary data.</text>
</comment>
<feature type="transmembrane region" description="Helical" evidence="8">
    <location>
        <begin position="104"/>
        <end position="126"/>
    </location>
</feature>
<dbReference type="InterPro" id="IPR004776">
    <property type="entry name" value="Mem_transp_PIN-like"/>
</dbReference>
<keyword evidence="5 8" id="KW-0812">Transmembrane</keyword>
<comment type="subcellular location">
    <subcellularLocation>
        <location evidence="1">Cell membrane</location>
        <topology evidence="1">Multi-pass membrane protein</topology>
    </subcellularLocation>
</comment>
<feature type="transmembrane region" description="Helical" evidence="8">
    <location>
        <begin position="257"/>
        <end position="278"/>
    </location>
</feature>
<proteinExistence type="inferred from homology"/>
<dbReference type="GO" id="GO:0005886">
    <property type="term" value="C:plasma membrane"/>
    <property type="evidence" value="ECO:0007669"/>
    <property type="project" value="UniProtKB-SubCell"/>
</dbReference>
<dbReference type="GO" id="GO:0055085">
    <property type="term" value="P:transmembrane transport"/>
    <property type="evidence" value="ECO:0007669"/>
    <property type="project" value="InterPro"/>
</dbReference>
<dbReference type="PANTHER" id="PTHR36838">
    <property type="entry name" value="AUXIN EFFLUX CARRIER FAMILY PROTEIN"/>
    <property type="match status" value="1"/>
</dbReference>